<dbReference type="AlphaFoldDB" id="A0A556TT02"/>
<keyword evidence="10" id="KW-0539">Nucleus</keyword>
<feature type="region of interest" description="Disordered" evidence="11">
    <location>
        <begin position="615"/>
        <end position="711"/>
    </location>
</feature>
<dbReference type="Gene3D" id="1.20.120.790">
    <property type="entry name" value="Heat shock protein 90, C-terminal domain"/>
    <property type="match status" value="1"/>
</dbReference>
<evidence type="ECO:0000256" key="3">
    <source>
        <dbReference type="ARBA" id="ARBA00008239"/>
    </source>
</evidence>
<dbReference type="PROSITE" id="PS00298">
    <property type="entry name" value="HSP90"/>
    <property type="match status" value="1"/>
</dbReference>
<keyword evidence="5" id="KW-0963">Cytoplasm</keyword>
<keyword evidence="7" id="KW-0067">ATP-binding</keyword>
<feature type="compositionally biased region" description="Polar residues" evidence="11">
    <location>
        <begin position="701"/>
        <end position="710"/>
    </location>
</feature>
<dbReference type="OrthoDB" id="10264446at2759"/>
<dbReference type="Proteomes" id="UP000319801">
    <property type="component" value="Unassembled WGS sequence"/>
</dbReference>
<dbReference type="FunFam" id="3.30.565.10:FF:000204">
    <property type="entry name" value="Heat shock protein HSP 90-beta"/>
    <property type="match status" value="1"/>
</dbReference>
<dbReference type="InterPro" id="IPR003594">
    <property type="entry name" value="HATPase_dom"/>
</dbReference>
<evidence type="ECO:0000256" key="5">
    <source>
        <dbReference type="ARBA" id="ARBA00022490"/>
    </source>
</evidence>
<dbReference type="FunFam" id="3.30.230.80:FF:000011">
    <property type="entry name" value="Heat shock protein"/>
    <property type="match status" value="1"/>
</dbReference>
<accession>A0A556TT02</accession>
<keyword evidence="8" id="KW-0346">Stress response</keyword>
<evidence type="ECO:0000256" key="2">
    <source>
        <dbReference type="ARBA" id="ARBA00004496"/>
    </source>
</evidence>
<dbReference type="EMBL" id="VCAZ01000016">
    <property type="protein sequence ID" value="TSK58168.1"/>
    <property type="molecule type" value="Genomic_DNA"/>
</dbReference>
<organism evidence="13 14">
    <name type="scientific">Bagarius yarrelli</name>
    <name type="common">Goonch</name>
    <name type="synonym">Bagrus yarrelli</name>
    <dbReference type="NCBI Taxonomy" id="175774"/>
    <lineage>
        <taxon>Eukaryota</taxon>
        <taxon>Metazoa</taxon>
        <taxon>Chordata</taxon>
        <taxon>Craniata</taxon>
        <taxon>Vertebrata</taxon>
        <taxon>Euteleostomi</taxon>
        <taxon>Actinopterygii</taxon>
        <taxon>Neopterygii</taxon>
        <taxon>Teleostei</taxon>
        <taxon>Ostariophysi</taxon>
        <taxon>Siluriformes</taxon>
        <taxon>Sisoridae</taxon>
        <taxon>Sisorinae</taxon>
        <taxon>Bagarius</taxon>
    </lineage>
</organism>
<evidence type="ECO:0000256" key="8">
    <source>
        <dbReference type="ARBA" id="ARBA00023016"/>
    </source>
</evidence>
<feature type="region of interest" description="Disordered" evidence="11">
    <location>
        <begin position="1146"/>
        <end position="1193"/>
    </location>
</feature>
<dbReference type="InterPro" id="IPR016024">
    <property type="entry name" value="ARM-type_fold"/>
</dbReference>
<dbReference type="Gene3D" id="3.30.565.10">
    <property type="entry name" value="Histidine kinase-like ATPase, C-terminal domain"/>
    <property type="match status" value="1"/>
</dbReference>
<dbReference type="Gene3D" id="1.25.10.10">
    <property type="entry name" value="Leucine-rich Repeat Variant"/>
    <property type="match status" value="2"/>
</dbReference>
<evidence type="ECO:0000256" key="9">
    <source>
        <dbReference type="ARBA" id="ARBA00023186"/>
    </source>
</evidence>
<evidence type="ECO:0000259" key="12">
    <source>
        <dbReference type="SMART" id="SM00387"/>
    </source>
</evidence>
<dbReference type="Gene3D" id="3.30.230.80">
    <property type="match status" value="1"/>
</dbReference>
<evidence type="ECO:0000256" key="7">
    <source>
        <dbReference type="ARBA" id="ARBA00022840"/>
    </source>
</evidence>
<dbReference type="InterPro" id="IPR020568">
    <property type="entry name" value="Ribosomal_Su5_D2-typ_SF"/>
</dbReference>
<gene>
    <name evidence="13" type="ORF">Baya_3816</name>
</gene>
<evidence type="ECO:0000313" key="14">
    <source>
        <dbReference type="Proteomes" id="UP000319801"/>
    </source>
</evidence>
<feature type="region of interest" description="Disordered" evidence="11">
    <location>
        <begin position="222"/>
        <end position="272"/>
    </location>
</feature>
<protein>
    <submittedName>
        <fullName evidence="13">Serine/threonine-protein phosphatase 2A 56 kDa regulatory subunit delta isoform</fullName>
    </submittedName>
</protein>
<dbReference type="InterPro" id="IPR011989">
    <property type="entry name" value="ARM-like"/>
</dbReference>
<dbReference type="CDD" id="cd16927">
    <property type="entry name" value="HATPase_Hsp90-like"/>
    <property type="match status" value="1"/>
</dbReference>
<dbReference type="InterPro" id="IPR020575">
    <property type="entry name" value="Hsp90_N"/>
</dbReference>
<sequence length="1193" mass="137872">MPEAHDQPMEEEAETFAFQAEIAQLMSLIINTFYSNKEIFLRELISNSSDALDKIRYESLTDPTKLDSGKDLKIEIIPNKTDRTLTIIDTGIGMTKADLINNLGTIAKSGTKAFMEALQAGADISMIGQFGVGFYSAYLVAEKVTVITKHNDDEQYAWESSAGGSFTVKVDNSEPIKRGTKVILHLKEDQTEYIEEKRIKEIVKKHSQFIGYPITLYVEKERDKEISDDEAEEEKEKDKTEEEAEKDEDKPEIEDVGSDDDEDHDKSTDKKKKKKKIKEKYIDLEELNKTKPLWTRNPDDITNEEYGEFYKSLTNDWEDHLAVKHFSVEGQLEFRALLFVPRRAPFDLFENKKKKNNIKLYLGIHEDSQNRKKLSELLRYYTSASGDEMVSLKDYVTRMKDTQKHIYYITGETKEQVANSAFVERLRKAGLEVIYMIEPIDEYCVQQLKEFEGKNLVSVTKEGLELPEDEEEKKKQEEKKTQFENLCKIMKDILEKKVEKVTVSNRLVASPCCIVTSTYGWTANMERIMKAQALRDNSTMGYMAAKKHLEINPDHPIIETLRQKAEADKNDKSVKDLVILLFETALLSSGFTLDDPQTHSNRIYRMIKLGLGIDDDDLSTEEPSSAPVEDMPPLEEDDDTSRMEEESPKSGKVSKSAGQENSDHEGSNRKGSNSVPPTTQLLKGKQSGSQAPGKKEKRQSSSRFSLSNNRELQKLPAFKDVPPAEQENLFVQKLRQCCVLFDFVSDPLSDLKWKEVKRAALSEMVEYITHNRNVITEPIYPEVVHMFAINMFRTLPPSSNPTGAEFDPEEDEPTLEAAWPHLQLVYEFFLRFLESPDFQPNIAKKYIDQRFVMQLLELFDSEDPRERDFLKTTLHRIYGKFLGLRAYIRKQINNIFYSIINGFALPLKEEHKIFLLKVLLPLHKVKSLSVYHPQLAYCVVQFLEKDSTLTEPVVMALLKYWPKTHSPKEVMFLNELEEILDVIEPSEFVKVMEPLFRQLAKCVSSPHFQVAERALYYWNNEYIMSLISDNAARILPIMFPSLYRNSKTHWNKTIHGLIYNALKLFMEMNQKLFDDCTQQFRAEKNKEKLKWKEREEAWIKIENLAKSNPQFLVYIDAANLSSPMEIETDSVGMDDFTALKKTVEESATPLQREQRKERPLMRRKSELPHDMSTVKALETHRRAEDMITSRDGH</sequence>
<dbReference type="GO" id="GO:0005737">
    <property type="term" value="C:cytoplasm"/>
    <property type="evidence" value="ECO:0007669"/>
    <property type="project" value="UniProtKB-SubCell"/>
</dbReference>
<feature type="compositionally biased region" description="Basic and acidic residues" evidence="11">
    <location>
        <begin position="640"/>
        <end position="649"/>
    </location>
</feature>
<dbReference type="Pfam" id="PF01603">
    <property type="entry name" value="B56"/>
    <property type="match status" value="1"/>
</dbReference>
<comment type="similarity">
    <text evidence="4">Belongs to the phosphatase 2A regulatory subunit B56 family.</text>
</comment>
<comment type="caution">
    <text evidence="13">The sequence shown here is derived from an EMBL/GenBank/DDBJ whole genome shotgun (WGS) entry which is preliminary data.</text>
</comment>
<comment type="subcellular location">
    <subcellularLocation>
        <location evidence="2">Cytoplasm</location>
    </subcellularLocation>
    <subcellularLocation>
        <location evidence="1">Nucleus</location>
    </subcellularLocation>
</comment>
<comment type="similarity">
    <text evidence="3">Belongs to the heat shock protein 90 family.</text>
</comment>
<dbReference type="PRINTS" id="PR00775">
    <property type="entry name" value="HEATSHOCK90"/>
</dbReference>
<feature type="compositionally biased region" description="Basic and acidic residues" evidence="11">
    <location>
        <begin position="1177"/>
        <end position="1193"/>
    </location>
</feature>
<keyword evidence="9" id="KW-0143">Chaperone</keyword>
<dbReference type="GO" id="GO:0007165">
    <property type="term" value="P:signal transduction"/>
    <property type="evidence" value="ECO:0007669"/>
    <property type="project" value="InterPro"/>
</dbReference>
<dbReference type="Pfam" id="PF00183">
    <property type="entry name" value="HSP90"/>
    <property type="match status" value="2"/>
</dbReference>
<evidence type="ECO:0000256" key="4">
    <source>
        <dbReference type="ARBA" id="ARBA00009745"/>
    </source>
</evidence>
<dbReference type="SUPFAM" id="SSF48371">
    <property type="entry name" value="ARM repeat"/>
    <property type="match status" value="1"/>
</dbReference>
<evidence type="ECO:0000256" key="11">
    <source>
        <dbReference type="SAM" id="MobiDB-lite"/>
    </source>
</evidence>
<dbReference type="InterPro" id="IPR037196">
    <property type="entry name" value="HSP90_C"/>
</dbReference>
<dbReference type="SUPFAM" id="SSF110942">
    <property type="entry name" value="HSP90 C-terminal domain"/>
    <property type="match status" value="1"/>
</dbReference>
<keyword evidence="6" id="KW-0547">Nucleotide-binding</keyword>
<dbReference type="GO" id="GO:0016887">
    <property type="term" value="F:ATP hydrolysis activity"/>
    <property type="evidence" value="ECO:0007669"/>
    <property type="project" value="InterPro"/>
</dbReference>
<evidence type="ECO:0000313" key="13">
    <source>
        <dbReference type="EMBL" id="TSK58168.1"/>
    </source>
</evidence>
<dbReference type="InterPro" id="IPR036890">
    <property type="entry name" value="HATPase_C_sf"/>
</dbReference>
<feature type="compositionally biased region" description="Basic and acidic residues" evidence="11">
    <location>
        <begin position="1152"/>
        <end position="1169"/>
    </location>
</feature>
<dbReference type="GO" id="GO:0140662">
    <property type="term" value="F:ATP-dependent protein folding chaperone"/>
    <property type="evidence" value="ECO:0007669"/>
    <property type="project" value="InterPro"/>
</dbReference>
<dbReference type="FunFam" id="1.25.10.10:FF:000003">
    <property type="entry name" value="Serine/threonine-protein phosphatase 2A 56 kDa regulatory subunit"/>
    <property type="match status" value="1"/>
</dbReference>
<dbReference type="SMART" id="SM00387">
    <property type="entry name" value="HATPase_c"/>
    <property type="match status" value="1"/>
</dbReference>
<dbReference type="InterPro" id="IPR002554">
    <property type="entry name" value="PP2A_B56"/>
</dbReference>
<dbReference type="InterPro" id="IPR019805">
    <property type="entry name" value="Heat_shock_protein_90_CS"/>
</dbReference>
<feature type="compositionally biased region" description="Polar residues" evidence="11">
    <location>
        <begin position="669"/>
        <end position="690"/>
    </location>
</feature>
<dbReference type="GO" id="GO:0005524">
    <property type="term" value="F:ATP binding"/>
    <property type="evidence" value="ECO:0007669"/>
    <property type="project" value="UniProtKB-KW"/>
</dbReference>
<name>A0A556TT02_BAGYA</name>
<proteinExistence type="inferred from homology"/>
<feature type="compositionally biased region" description="Acidic residues" evidence="11">
    <location>
        <begin position="241"/>
        <end position="263"/>
    </location>
</feature>
<reference evidence="13 14" key="1">
    <citation type="journal article" date="2019" name="Genome Biol. Evol.">
        <title>Whole-Genome Sequencing of the Giant Devil Catfish, Bagarius yarrelli.</title>
        <authorList>
            <person name="Jiang W."/>
            <person name="Lv Y."/>
            <person name="Cheng L."/>
            <person name="Yang K."/>
            <person name="Chao B."/>
            <person name="Wang X."/>
            <person name="Li Y."/>
            <person name="Pan X."/>
            <person name="You X."/>
            <person name="Zhang Y."/>
            <person name="Yang J."/>
            <person name="Li J."/>
            <person name="Zhang X."/>
            <person name="Liu S."/>
            <person name="Sun C."/>
            <person name="Yang J."/>
            <person name="Shi Q."/>
        </authorList>
    </citation>
    <scope>NUCLEOTIDE SEQUENCE [LARGE SCALE GENOMIC DNA]</scope>
    <source>
        <strain evidence="13">JWS20170419001</strain>
        <tissue evidence="13">Muscle</tissue>
    </source>
</reference>
<dbReference type="Gene3D" id="3.40.50.11260">
    <property type="match status" value="1"/>
</dbReference>
<dbReference type="FunFam" id="1.20.120.790:FF:000001">
    <property type="entry name" value="Heat shock protein 90 alpha"/>
    <property type="match status" value="1"/>
</dbReference>
<keyword evidence="14" id="KW-1185">Reference proteome</keyword>
<dbReference type="InterPro" id="IPR001404">
    <property type="entry name" value="Hsp90_fam"/>
</dbReference>
<evidence type="ECO:0000256" key="10">
    <source>
        <dbReference type="ARBA" id="ARBA00023242"/>
    </source>
</evidence>
<dbReference type="PANTHER" id="PTHR11528">
    <property type="entry name" value="HEAT SHOCK PROTEIN 90 FAMILY MEMBER"/>
    <property type="match status" value="1"/>
</dbReference>
<dbReference type="GO" id="GO:0019888">
    <property type="term" value="F:protein phosphatase regulator activity"/>
    <property type="evidence" value="ECO:0007669"/>
    <property type="project" value="InterPro"/>
</dbReference>
<dbReference type="GO" id="GO:0005634">
    <property type="term" value="C:nucleus"/>
    <property type="evidence" value="ECO:0007669"/>
    <property type="project" value="UniProtKB-SubCell"/>
</dbReference>
<dbReference type="FunFam" id="3.40.50.11260:FF:000001">
    <property type="entry name" value="Heat shock protein 90 alpha"/>
    <property type="match status" value="1"/>
</dbReference>
<evidence type="ECO:0000256" key="6">
    <source>
        <dbReference type="ARBA" id="ARBA00022741"/>
    </source>
</evidence>
<dbReference type="SUPFAM" id="SSF54211">
    <property type="entry name" value="Ribosomal protein S5 domain 2-like"/>
    <property type="match status" value="1"/>
</dbReference>
<dbReference type="GO" id="GO:0000159">
    <property type="term" value="C:protein phosphatase type 2A complex"/>
    <property type="evidence" value="ECO:0007669"/>
    <property type="project" value="InterPro"/>
</dbReference>
<dbReference type="SUPFAM" id="SSF55874">
    <property type="entry name" value="ATPase domain of HSP90 chaperone/DNA topoisomerase II/histidine kinase"/>
    <property type="match status" value="1"/>
</dbReference>
<dbReference type="GO" id="GO:0051082">
    <property type="term" value="F:unfolded protein binding"/>
    <property type="evidence" value="ECO:0007669"/>
    <property type="project" value="InterPro"/>
</dbReference>
<dbReference type="Pfam" id="PF13589">
    <property type="entry name" value="HATPase_c_3"/>
    <property type="match status" value="1"/>
</dbReference>
<feature type="domain" description="Histidine kinase/HSP90-like ATPase" evidence="12">
    <location>
        <begin position="36"/>
        <end position="190"/>
    </location>
</feature>
<evidence type="ECO:0000256" key="1">
    <source>
        <dbReference type="ARBA" id="ARBA00004123"/>
    </source>
</evidence>